<dbReference type="EMBL" id="JH598301">
    <property type="status" value="NOT_ANNOTATED_CDS"/>
    <property type="molecule type" value="Genomic_DNA"/>
</dbReference>
<dbReference type="EnsemblProtists" id="HpaT806309">
    <property type="protein sequence ID" value="HpaP806309"/>
    <property type="gene ID" value="HpaG806309"/>
</dbReference>
<accession>M4BIT2</accession>
<reference evidence="1" key="2">
    <citation type="submission" date="2015-06" db="UniProtKB">
        <authorList>
            <consortium name="EnsemblProtists"/>
        </authorList>
    </citation>
    <scope>IDENTIFICATION</scope>
    <source>
        <strain evidence="1">Emoy2</strain>
    </source>
</reference>
<evidence type="ECO:0000313" key="1">
    <source>
        <dbReference type="EnsemblProtists" id="HpaP806309"/>
    </source>
</evidence>
<dbReference type="VEuPathDB" id="FungiDB:HpaG806309"/>
<organism evidence="1 2">
    <name type="scientific">Hyaloperonospora arabidopsidis (strain Emoy2)</name>
    <name type="common">Downy mildew agent</name>
    <name type="synonym">Peronospora arabidopsidis</name>
    <dbReference type="NCBI Taxonomy" id="559515"/>
    <lineage>
        <taxon>Eukaryota</taxon>
        <taxon>Sar</taxon>
        <taxon>Stramenopiles</taxon>
        <taxon>Oomycota</taxon>
        <taxon>Peronosporomycetes</taxon>
        <taxon>Peronosporales</taxon>
        <taxon>Peronosporaceae</taxon>
        <taxon>Hyaloperonospora</taxon>
    </lineage>
</organism>
<protein>
    <submittedName>
        <fullName evidence="1">Uncharacterized protein</fullName>
    </submittedName>
</protein>
<proteinExistence type="predicted"/>
<evidence type="ECO:0000313" key="2">
    <source>
        <dbReference type="Proteomes" id="UP000011713"/>
    </source>
</evidence>
<reference evidence="2" key="1">
    <citation type="journal article" date="2010" name="Science">
        <title>Signatures of adaptation to obligate biotrophy in the Hyaloperonospora arabidopsidis genome.</title>
        <authorList>
            <person name="Baxter L."/>
            <person name="Tripathy S."/>
            <person name="Ishaque N."/>
            <person name="Boot N."/>
            <person name="Cabral A."/>
            <person name="Kemen E."/>
            <person name="Thines M."/>
            <person name="Ah-Fong A."/>
            <person name="Anderson R."/>
            <person name="Badejoko W."/>
            <person name="Bittner-Eddy P."/>
            <person name="Boore J.L."/>
            <person name="Chibucos M.C."/>
            <person name="Coates M."/>
            <person name="Dehal P."/>
            <person name="Delehaunty K."/>
            <person name="Dong S."/>
            <person name="Downton P."/>
            <person name="Dumas B."/>
            <person name="Fabro G."/>
            <person name="Fronick C."/>
            <person name="Fuerstenberg S.I."/>
            <person name="Fulton L."/>
            <person name="Gaulin E."/>
            <person name="Govers F."/>
            <person name="Hughes L."/>
            <person name="Humphray S."/>
            <person name="Jiang R.H."/>
            <person name="Judelson H."/>
            <person name="Kamoun S."/>
            <person name="Kyung K."/>
            <person name="Meijer H."/>
            <person name="Minx P."/>
            <person name="Morris P."/>
            <person name="Nelson J."/>
            <person name="Phuntumart V."/>
            <person name="Qutob D."/>
            <person name="Rehmany A."/>
            <person name="Rougon-Cardoso A."/>
            <person name="Ryden P."/>
            <person name="Torto-Alalibo T."/>
            <person name="Studholme D."/>
            <person name="Wang Y."/>
            <person name="Win J."/>
            <person name="Wood J."/>
            <person name="Clifton S.W."/>
            <person name="Rogers J."/>
            <person name="Van den Ackerveken G."/>
            <person name="Jones J.D."/>
            <person name="McDowell J.M."/>
            <person name="Beynon J."/>
            <person name="Tyler B.M."/>
        </authorList>
    </citation>
    <scope>NUCLEOTIDE SEQUENCE [LARGE SCALE GENOMIC DNA]</scope>
    <source>
        <strain evidence="2">Emoy2</strain>
    </source>
</reference>
<sequence>MIDTSWSPSNPLPAGTYDNLELAKEAAHAYAGENGLAIAVLRSAKWGHPPAMRKVWMRCAQGGHHRTRPSEEPALRQRSTKRLSCAYVHVLFVFKEQEVSHDS</sequence>
<keyword evidence="2" id="KW-1185">Reference proteome</keyword>
<name>M4BIT2_HYAAE</name>
<dbReference type="InParanoid" id="M4BIT2"/>
<dbReference type="Proteomes" id="UP000011713">
    <property type="component" value="Unassembled WGS sequence"/>
</dbReference>
<dbReference type="AlphaFoldDB" id="M4BIT2"/>
<dbReference type="HOGENOM" id="CLU_2269007_0_0_1"/>